<dbReference type="PANTHER" id="PTHR46890">
    <property type="entry name" value="NON-LTR RETROLELEMENT REVERSE TRANSCRIPTASE-LIKE PROTEIN-RELATED"/>
    <property type="match status" value="1"/>
</dbReference>
<dbReference type="AlphaFoldDB" id="A0A392PVG2"/>
<comment type="caution">
    <text evidence="2">The sequence shown here is derived from an EMBL/GenBank/DDBJ whole genome shotgun (WGS) entry which is preliminary data.</text>
</comment>
<feature type="non-terminal residue" evidence="2">
    <location>
        <position position="168"/>
    </location>
</feature>
<proteinExistence type="predicted"/>
<dbReference type="PANTHER" id="PTHR46890:SF50">
    <property type="entry name" value="RNA-DIRECTED DNA POLYMERASE, EUKARYOTA, REVERSE TRANSCRIPTASE ZINC-BINDING DOMAIN PROTEIN-RELATED"/>
    <property type="match status" value="1"/>
</dbReference>
<dbReference type="Proteomes" id="UP000265520">
    <property type="component" value="Unassembled WGS sequence"/>
</dbReference>
<evidence type="ECO:0000259" key="1">
    <source>
        <dbReference type="Pfam" id="PF00078"/>
    </source>
</evidence>
<dbReference type="Pfam" id="PF00078">
    <property type="entry name" value="RVT_1"/>
    <property type="match status" value="1"/>
</dbReference>
<accession>A0A392PVG2</accession>
<evidence type="ECO:0000313" key="2">
    <source>
        <dbReference type="EMBL" id="MCI14925.1"/>
    </source>
</evidence>
<dbReference type="InterPro" id="IPR000477">
    <property type="entry name" value="RT_dom"/>
</dbReference>
<keyword evidence="3" id="KW-1185">Reference proteome</keyword>
<sequence>MPHWPTLDGIQFAEVSTEDNPCLSAPFSMEEVEVGLASYDGNKSPGPDGFNFSFFKLTWSILKDDVLVMFQQFPLGIGDFRSISLLGSLYKLVAKVLASRLATVMDKLISRNQLAFIKGRHLVDRVVAVNEIIDLAKKFGKDCLIFKVDFEKAYDLVLRRSGVVGFVP</sequence>
<name>A0A392PVG2_9FABA</name>
<feature type="domain" description="Reverse transcriptase" evidence="1">
    <location>
        <begin position="77"/>
        <end position="157"/>
    </location>
</feature>
<reference evidence="2 3" key="1">
    <citation type="journal article" date="2018" name="Front. Plant Sci.">
        <title>Red Clover (Trifolium pratense) and Zigzag Clover (T. medium) - A Picture of Genomic Similarities and Differences.</title>
        <authorList>
            <person name="Dluhosova J."/>
            <person name="Istvanek J."/>
            <person name="Nedelnik J."/>
            <person name="Repkova J."/>
        </authorList>
    </citation>
    <scope>NUCLEOTIDE SEQUENCE [LARGE SCALE GENOMIC DNA]</scope>
    <source>
        <strain evidence="3">cv. 10/8</strain>
        <tissue evidence="2">Leaf</tissue>
    </source>
</reference>
<dbReference type="EMBL" id="LXQA010094332">
    <property type="protein sequence ID" value="MCI14925.1"/>
    <property type="molecule type" value="Genomic_DNA"/>
</dbReference>
<protein>
    <recommendedName>
        <fullName evidence="1">Reverse transcriptase domain-containing protein</fullName>
    </recommendedName>
</protein>
<dbReference type="InterPro" id="IPR052343">
    <property type="entry name" value="Retrotransposon-Effector_Assoc"/>
</dbReference>
<organism evidence="2 3">
    <name type="scientific">Trifolium medium</name>
    <dbReference type="NCBI Taxonomy" id="97028"/>
    <lineage>
        <taxon>Eukaryota</taxon>
        <taxon>Viridiplantae</taxon>
        <taxon>Streptophyta</taxon>
        <taxon>Embryophyta</taxon>
        <taxon>Tracheophyta</taxon>
        <taxon>Spermatophyta</taxon>
        <taxon>Magnoliopsida</taxon>
        <taxon>eudicotyledons</taxon>
        <taxon>Gunneridae</taxon>
        <taxon>Pentapetalae</taxon>
        <taxon>rosids</taxon>
        <taxon>fabids</taxon>
        <taxon>Fabales</taxon>
        <taxon>Fabaceae</taxon>
        <taxon>Papilionoideae</taxon>
        <taxon>50 kb inversion clade</taxon>
        <taxon>NPAAA clade</taxon>
        <taxon>Hologalegina</taxon>
        <taxon>IRL clade</taxon>
        <taxon>Trifolieae</taxon>
        <taxon>Trifolium</taxon>
    </lineage>
</organism>
<evidence type="ECO:0000313" key="3">
    <source>
        <dbReference type="Proteomes" id="UP000265520"/>
    </source>
</evidence>